<evidence type="ECO:0000256" key="1">
    <source>
        <dbReference type="ARBA" id="ARBA00001947"/>
    </source>
</evidence>
<evidence type="ECO:0000256" key="10">
    <source>
        <dbReference type="ARBA" id="ARBA00022989"/>
    </source>
</evidence>
<feature type="transmembrane region" description="Helical" evidence="15">
    <location>
        <begin position="514"/>
        <end position="538"/>
    </location>
</feature>
<dbReference type="InterPro" id="IPR053974">
    <property type="entry name" value="ERMP1_1-A_TM"/>
</dbReference>
<keyword evidence="10 15" id="KW-1133">Transmembrane helix</keyword>
<dbReference type="Pfam" id="PF22248">
    <property type="entry name" value="ERMP1_C"/>
    <property type="match status" value="1"/>
</dbReference>
<feature type="domain" description="Endoplasmic reticulum metallopeptidase 1-like C-terminal" evidence="17">
    <location>
        <begin position="676"/>
        <end position="904"/>
    </location>
</feature>
<proteinExistence type="inferred from homology"/>
<accession>T1IR32</accession>
<dbReference type="InterPro" id="IPR053973">
    <property type="entry name" value="ERMP1-like_C"/>
</dbReference>
<evidence type="ECO:0000256" key="12">
    <source>
        <dbReference type="ARBA" id="ARBA00023136"/>
    </source>
</evidence>
<keyword evidence="13" id="KW-0325">Glycoprotein</keyword>
<keyword evidence="8" id="KW-0256">Endoplasmic reticulum</keyword>
<dbReference type="AlphaFoldDB" id="T1IR32"/>
<evidence type="ECO:0000256" key="9">
    <source>
        <dbReference type="ARBA" id="ARBA00022833"/>
    </source>
</evidence>
<evidence type="ECO:0000313" key="19">
    <source>
        <dbReference type="EnsemblMetazoa" id="SMAR003514-PA"/>
    </source>
</evidence>
<keyword evidence="11" id="KW-0482">Metalloprotease</keyword>
<evidence type="ECO:0000256" key="15">
    <source>
        <dbReference type="SAM" id="Phobius"/>
    </source>
</evidence>
<dbReference type="GO" id="GO:0006508">
    <property type="term" value="P:proteolysis"/>
    <property type="evidence" value="ECO:0007669"/>
    <property type="project" value="UniProtKB-KW"/>
</dbReference>
<dbReference type="GO" id="GO:0005789">
    <property type="term" value="C:endoplasmic reticulum membrane"/>
    <property type="evidence" value="ECO:0007669"/>
    <property type="project" value="UniProtKB-SubCell"/>
</dbReference>
<dbReference type="PhylomeDB" id="T1IR32"/>
<dbReference type="GO" id="GO:0008235">
    <property type="term" value="F:metalloexopeptidase activity"/>
    <property type="evidence" value="ECO:0007669"/>
    <property type="project" value="InterPro"/>
</dbReference>
<dbReference type="PANTHER" id="PTHR12147:SF22">
    <property type="entry name" value="ENDOPLASMIC RETICULUM METALLOPEPTIDASE 1"/>
    <property type="match status" value="1"/>
</dbReference>
<dbReference type="Gene3D" id="3.40.630.10">
    <property type="entry name" value="Zn peptidases"/>
    <property type="match status" value="1"/>
</dbReference>
<evidence type="ECO:0000313" key="20">
    <source>
        <dbReference type="Proteomes" id="UP000014500"/>
    </source>
</evidence>
<dbReference type="HOGENOM" id="CLU_007536_2_0_1"/>
<keyword evidence="20" id="KW-1185">Reference proteome</keyword>
<evidence type="ECO:0000256" key="8">
    <source>
        <dbReference type="ARBA" id="ARBA00022824"/>
    </source>
</evidence>
<comment type="subcellular location">
    <subcellularLocation>
        <location evidence="2">Endoplasmic reticulum membrane</location>
        <topology evidence="2">Multi-pass membrane protein</topology>
    </subcellularLocation>
</comment>
<keyword evidence="12 15" id="KW-0472">Membrane</keyword>
<feature type="transmembrane region" description="Helical" evidence="15">
    <location>
        <begin position="474"/>
        <end position="493"/>
    </location>
</feature>
<evidence type="ECO:0000256" key="7">
    <source>
        <dbReference type="ARBA" id="ARBA00022801"/>
    </source>
</evidence>
<feature type="domain" description="Endoplasmic reticulum metallopeptidase 1/1-A TM" evidence="18">
    <location>
        <begin position="433"/>
        <end position="661"/>
    </location>
</feature>
<dbReference type="PANTHER" id="PTHR12147">
    <property type="entry name" value="METALLOPEPTIDASE M28 FAMILY MEMBER"/>
    <property type="match status" value="1"/>
</dbReference>
<reference evidence="19" key="2">
    <citation type="submission" date="2015-02" db="UniProtKB">
        <authorList>
            <consortium name="EnsemblMetazoa"/>
        </authorList>
    </citation>
    <scope>IDENTIFICATION</scope>
</reference>
<feature type="transmembrane region" description="Helical" evidence="15">
    <location>
        <begin position="648"/>
        <end position="669"/>
    </location>
</feature>
<dbReference type="FunFam" id="3.40.630.10:FF:000008">
    <property type="entry name" value="Endoplasmic reticulum metallopeptidase 1"/>
    <property type="match status" value="1"/>
</dbReference>
<comment type="similarity">
    <text evidence="3">Belongs to the peptidase M28 family.</text>
</comment>
<evidence type="ECO:0000259" key="17">
    <source>
        <dbReference type="Pfam" id="PF22248"/>
    </source>
</evidence>
<protein>
    <recommendedName>
        <fullName evidence="14">FXNA-like protease</fullName>
    </recommendedName>
</protein>
<sequence length="908" mass="101612">MAQLADEAASNLRPRNRSKTALISQSPFAHIDDDVKKFSNSSVRERVYLVIFTFYASILIVIHQADLYLPPARTVSDVFGKNSSKSISGLFTEERARTSLLTLTSIGPRIVGSYENEVLAVEFLLREINLIKLRSQSHFNFEIDVQKPSGSFNLGFQDGFTSYYSKVKNILVKLEPKNGAEHALLVNCHYDTALGSPGASDDAVNCAIMLEILNVIAQKSGPLKHSIIFNFNGAEENVLQAAHGFITQHPWAKPIRAFINLEACGSGGREIVFQAGPENPWLVRAYGEQVPYPFASVMGQEIFASGIIPGDTDFRIYRDYGHIPGLDLAYVDNGYVYHTKYDKSEYIPPGTIQRTGDNVLALIHHLASSPILADPGSERKGNLIFFDVLGFYLIMYSELCGVILNLVTAFLAVVALYISMRAVRESGLAPTAYFLNLSIALVVVVLSWFASMCSVVLIATFINSFDSTMSWFSNHFWILALYCTPTLAVQIAVHRFGSNVQKKFLLPSLKDNGWFLESLYFEATRLIYVALLVLLTILHCRSSFLLMTLIIFPTLIRTFVIPYNSRKTRSPGNFISTYMASQIPSCIVVMYAAYCVFYTFVPIMGRAGAVHNPDVFVGILMSAATIVSTSFMMTLVQVVRSVNRVLSILMIAICLSVFAVCFTTLGFPYSANPVNPTPQRYIVVHIHRTFHNHASQIRKEDSGFWVLPMDYNGPKIITPFVPELKSAHFVLDDCPTELYCGMPYYFPVISKLGVSHYVLAGKPKFHTQPKITLVSQKAIGLDRRRLTFNLTGPTHMGVFLSPSIDTLLADWSFADGVPGTGPRWGDRSTYFVYYSRGEDPPQWSFWIDLKLLPSQKKGQPMLDIVMTSHHLHGPDRENEELSAFVRKFPNWTFPASWSGTYQSWVYHA</sequence>
<comment type="cofactor">
    <cofactor evidence="1">
        <name>Zn(2+)</name>
        <dbReference type="ChEBI" id="CHEBI:29105"/>
    </cofactor>
</comment>
<name>T1IR32_STRMM</name>
<dbReference type="InterPro" id="IPR045175">
    <property type="entry name" value="M28_fam"/>
</dbReference>
<keyword evidence="4" id="KW-0645">Protease</keyword>
<feature type="transmembrane region" description="Helical" evidence="15">
    <location>
        <begin position="544"/>
        <end position="563"/>
    </location>
</feature>
<dbReference type="SUPFAM" id="SSF53187">
    <property type="entry name" value="Zn-dependent exopeptidases"/>
    <property type="match status" value="1"/>
</dbReference>
<dbReference type="EnsemblMetazoa" id="SMAR003514-RA">
    <property type="protein sequence ID" value="SMAR003514-PA"/>
    <property type="gene ID" value="SMAR003514"/>
</dbReference>
<evidence type="ECO:0000256" key="11">
    <source>
        <dbReference type="ARBA" id="ARBA00023049"/>
    </source>
</evidence>
<evidence type="ECO:0000256" key="2">
    <source>
        <dbReference type="ARBA" id="ARBA00004477"/>
    </source>
</evidence>
<feature type="transmembrane region" description="Helical" evidence="15">
    <location>
        <begin position="583"/>
        <end position="603"/>
    </location>
</feature>
<keyword evidence="7" id="KW-0378">Hydrolase</keyword>
<dbReference type="Proteomes" id="UP000014500">
    <property type="component" value="Unassembled WGS sequence"/>
</dbReference>
<feature type="transmembrane region" description="Helical" evidence="15">
    <location>
        <begin position="47"/>
        <end position="65"/>
    </location>
</feature>
<feature type="transmembrane region" description="Helical" evidence="15">
    <location>
        <begin position="439"/>
        <end position="462"/>
    </location>
</feature>
<dbReference type="InterPro" id="IPR007484">
    <property type="entry name" value="Peptidase_M28"/>
</dbReference>
<keyword evidence="9" id="KW-0862">Zinc</keyword>
<evidence type="ECO:0000256" key="13">
    <source>
        <dbReference type="ARBA" id="ARBA00023180"/>
    </source>
</evidence>
<dbReference type="Pfam" id="PF22249">
    <property type="entry name" value="ERMP1-TM"/>
    <property type="match status" value="1"/>
</dbReference>
<feature type="transmembrane region" description="Helical" evidence="15">
    <location>
        <begin position="615"/>
        <end position="636"/>
    </location>
</feature>
<evidence type="ECO:0000256" key="3">
    <source>
        <dbReference type="ARBA" id="ARBA00010918"/>
    </source>
</evidence>
<reference evidence="20" key="1">
    <citation type="submission" date="2011-05" db="EMBL/GenBank/DDBJ databases">
        <authorList>
            <person name="Richards S.R."/>
            <person name="Qu J."/>
            <person name="Jiang H."/>
            <person name="Jhangiani S.N."/>
            <person name="Agravi P."/>
            <person name="Goodspeed R."/>
            <person name="Gross S."/>
            <person name="Mandapat C."/>
            <person name="Jackson L."/>
            <person name="Mathew T."/>
            <person name="Pu L."/>
            <person name="Thornton R."/>
            <person name="Saada N."/>
            <person name="Wilczek-Boney K.B."/>
            <person name="Lee S."/>
            <person name="Kovar C."/>
            <person name="Wu Y."/>
            <person name="Scherer S.E."/>
            <person name="Worley K.C."/>
            <person name="Muzny D.M."/>
            <person name="Gibbs R."/>
        </authorList>
    </citation>
    <scope>NUCLEOTIDE SEQUENCE</scope>
    <source>
        <strain evidence="20">Brora</strain>
    </source>
</reference>
<dbReference type="Pfam" id="PF04389">
    <property type="entry name" value="Peptidase_M28"/>
    <property type="match status" value="1"/>
</dbReference>
<evidence type="ECO:0000259" key="16">
    <source>
        <dbReference type="Pfam" id="PF04389"/>
    </source>
</evidence>
<keyword evidence="5 15" id="KW-0812">Transmembrane</keyword>
<dbReference type="CDD" id="cd03875">
    <property type="entry name" value="M28_Fxna_like"/>
    <property type="match status" value="1"/>
</dbReference>
<organism evidence="19 20">
    <name type="scientific">Strigamia maritima</name>
    <name type="common">European centipede</name>
    <name type="synonym">Geophilus maritimus</name>
    <dbReference type="NCBI Taxonomy" id="126957"/>
    <lineage>
        <taxon>Eukaryota</taxon>
        <taxon>Metazoa</taxon>
        <taxon>Ecdysozoa</taxon>
        <taxon>Arthropoda</taxon>
        <taxon>Myriapoda</taxon>
        <taxon>Chilopoda</taxon>
        <taxon>Pleurostigmophora</taxon>
        <taxon>Geophilomorpha</taxon>
        <taxon>Linotaeniidae</taxon>
        <taxon>Strigamia</taxon>
    </lineage>
</organism>
<dbReference type="eggNOG" id="KOG2194">
    <property type="taxonomic scope" value="Eukaryota"/>
</dbReference>
<dbReference type="EMBL" id="JH431327">
    <property type="status" value="NOT_ANNOTATED_CDS"/>
    <property type="molecule type" value="Genomic_DNA"/>
</dbReference>
<dbReference type="OMA" id="WNNTIGA"/>
<evidence type="ECO:0000256" key="5">
    <source>
        <dbReference type="ARBA" id="ARBA00022692"/>
    </source>
</evidence>
<evidence type="ECO:0000256" key="4">
    <source>
        <dbReference type="ARBA" id="ARBA00022670"/>
    </source>
</evidence>
<dbReference type="InterPro" id="IPR048024">
    <property type="entry name" value="Fxna-like_M28_dom"/>
</dbReference>
<feature type="domain" description="Peptidase M28" evidence="16">
    <location>
        <begin position="169"/>
        <end position="362"/>
    </location>
</feature>
<dbReference type="GO" id="GO:0046872">
    <property type="term" value="F:metal ion binding"/>
    <property type="evidence" value="ECO:0007669"/>
    <property type="project" value="UniProtKB-KW"/>
</dbReference>
<evidence type="ECO:0000259" key="18">
    <source>
        <dbReference type="Pfam" id="PF22249"/>
    </source>
</evidence>
<evidence type="ECO:0000256" key="14">
    <source>
        <dbReference type="ARBA" id="ARBA00078796"/>
    </source>
</evidence>
<keyword evidence="6" id="KW-0479">Metal-binding</keyword>
<feature type="transmembrane region" description="Helical" evidence="15">
    <location>
        <begin position="389"/>
        <end position="418"/>
    </location>
</feature>
<evidence type="ECO:0000256" key="6">
    <source>
        <dbReference type="ARBA" id="ARBA00022723"/>
    </source>
</evidence>
<dbReference type="STRING" id="126957.T1IR32"/>